<dbReference type="InterPro" id="IPR006439">
    <property type="entry name" value="HAD-SF_hydro_IA"/>
</dbReference>
<dbReference type="PANTHER" id="PTHR43316">
    <property type="entry name" value="HYDROLASE, HALOACID DELAHOGENASE-RELATED"/>
    <property type="match status" value="1"/>
</dbReference>
<dbReference type="Proteomes" id="UP000037136">
    <property type="component" value="Unassembled WGS sequence"/>
</dbReference>
<dbReference type="SFLD" id="SFLDG01129">
    <property type="entry name" value="C1.5:_HAD__Beta-PGM__Phosphata"/>
    <property type="match status" value="1"/>
</dbReference>
<dbReference type="NCBIfam" id="TIGR01493">
    <property type="entry name" value="HAD-SF-IA-v2"/>
    <property type="match status" value="1"/>
</dbReference>
<dbReference type="InterPro" id="IPR023214">
    <property type="entry name" value="HAD_sf"/>
</dbReference>
<dbReference type="InterPro" id="IPR023198">
    <property type="entry name" value="PGP-like_dom2"/>
</dbReference>
<dbReference type="SUPFAM" id="SSF56784">
    <property type="entry name" value="HAD-like"/>
    <property type="match status" value="1"/>
</dbReference>
<keyword evidence="2" id="KW-0378">Hydrolase</keyword>
<dbReference type="OrthoDB" id="40579at2759"/>
<dbReference type="InterPro" id="IPR006328">
    <property type="entry name" value="2-HAD"/>
</dbReference>
<evidence type="ECO:0000256" key="1">
    <source>
        <dbReference type="ARBA" id="ARBA00008106"/>
    </source>
</evidence>
<dbReference type="PANTHER" id="PTHR43316:SF3">
    <property type="entry name" value="HALOACID DEHALOGENASE, TYPE II (AFU_ORTHOLOGUE AFUA_2G07750)-RELATED"/>
    <property type="match status" value="1"/>
</dbReference>
<comment type="similarity">
    <text evidence="1">Belongs to the HAD-like hydrolase superfamily. S-2-haloalkanoic acid dehalogenase family.</text>
</comment>
<dbReference type="GO" id="GO:0019120">
    <property type="term" value="F:hydrolase activity, acting on acid halide bonds, in C-halide compounds"/>
    <property type="evidence" value="ECO:0007669"/>
    <property type="project" value="InterPro"/>
</dbReference>
<accession>A0A2A9PIY5</accession>
<reference evidence="3 4" key="2">
    <citation type="journal article" date="2017" name="Sci. Rep.">
        <title>Ant-infecting Ophiocordyceps genomes reveal a high diversity of potential behavioral manipulation genes and a possible major role for enterotoxins.</title>
        <authorList>
            <person name="de Bekker C."/>
            <person name="Ohm R.A."/>
            <person name="Evans H.C."/>
            <person name="Brachmann A."/>
            <person name="Hughes D.P."/>
        </authorList>
    </citation>
    <scope>NUCLEOTIDE SEQUENCE [LARGE SCALE GENOMIC DNA]</scope>
    <source>
        <strain evidence="3 4">SC16a</strain>
    </source>
</reference>
<dbReference type="GO" id="GO:0016791">
    <property type="term" value="F:phosphatase activity"/>
    <property type="evidence" value="ECO:0007669"/>
    <property type="project" value="UniProtKB-ARBA"/>
</dbReference>
<keyword evidence="4" id="KW-1185">Reference proteome</keyword>
<dbReference type="Gene3D" id="1.10.150.240">
    <property type="entry name" value="Putative phosphatase, domain 2"/>
    <property type="match status" value="1"/>
</dbReference>
<sequence length="287" mass="31449">MSPGLTATSPTNTSSDPPLAHIRALTFDVFGTVVDWRTSVVEELILRAHRKLASNLSADISDRLATVTSSETSGWNAFAQAWRDSYMAFVRSFNPDRDSWTSVDEHHRRSLAALLRDWGLDGLYTSAELDSLSLVWHRLLPWPDSAPGLAAVAAGGRVVTAALSNGNRELLRDLDDFGALDFGTLLSADMFGAYKPDPAVYLGAVHELGLEPSQVAMVAAHLADLKAAHACGLRTIYIQRPQEEAWDEDSDEYRQAEEWIDLWIAKQDDGLLTLASRLQEISAGQGD</sequence>
<evidence type="ECO:0008006" key="5">
    <source>
        <dbReference type="Google" id="ProtNLM"/>
    </source>
</evidence>
<protein>
    <recommendedName>
        <fullName evidence="5">Haloacid dehalogenase, type II</fullName>
    </recommendedName>
</protein>
<dbReference type="SFLD" id="SFLDS00003">
    <property type="entry name" value="Haloacid_Dehalogenase"/>
    <property type="match status" value="1"/>
</dbReference>
<dbReference type="PRINTS" id="PR00413">
    <property type="entry name" value="HADHALOGNASE"/>
</dbReference>
<dbReference type="AlphaFoldDB" id="A0A2A9PIY5"/>
<dbReference type="NCBIfam" id="TIGR01428">
    <property type="entry name" value="HAD_type_II"/>
    <property type="match status" value="1"/>
</dbReference>
<dbReference type="STRING" id="268505.A0A2A9PIY5"/>
<dbReference type="Gene3D" id="3.40.50.1000">
    <property type="entry name" value="HAD superfamily/HAD-like"/>
    <property type="match status" value="1"/>
</dbReference>
<comment type="caution">
    <text evidence="3">The sequence shown here is derived from an EMBL/GenBank/DDBJ whole genome shotgun (WGS) entry which is preliminary data.</text>
</comment>
<evidence type="ECO:0000256" key="2">
    <source>
        <dbReference type="ARBA" id="ARBA00022801"/>
    </source>
</evidence>
<dbReference type="Pfam" id="PF00702">
    <property type="entry name" value="Hydrolase"/>
    <property type="match status" value="1"/>
</dbReference>
<proteinExistence type="inferred from homology"/>
<name>A0A2A9PIY5_OPHUN</name>
<dbReference type="EMBL" id="LAZP02000071">
    <property type="protein sequence ID" value="PFH61455.1"/>
    <property type="molecule type" value="Genomic_DNA"/>
</dbReference>
<dbReference type="InterPro" id="IPR051540">
    <property type="entry name" value="S-2-haloacid_dehalogenase"/>
</dbReference>
<organism evidence="3 4">
    <name type="scientific">Ophiocordyceps unilateralis</name>
    <name type="common">Zombie-ant fungus</name>
    <name type="synonym">Torrubia unilateralis</name>
    <dbReference type="NCBI Taxonomy" id="268505"/>
    <lineage>
        <taxon>Eukaryota</taxon>
        <taxon>Fungi</taxon>
        <taxon>Dikarya</taxon>
        <taxon>Ascomycota</taxon>
        <taxon>Pezizomycotina</taxon>
        <taxon>Sordariomycetes</taxon>
        <taxon>Hypocreomycetidae</taxon>
        <taxon>Hypocreales</taxon>
        <taxon>Ophiocordycipitaceae</taxon>
        <taxon>Ophiocordyceps</taxon>
    </lineage>
</organism>
<evidence type="ECO:0000313" key="4">
    <source>
        <dbReference type="Proteomes" id="UP000037136"/>
    </source>
</evidence>
<gene>
    <name evidence="3" type="ORF">XA68_17359</name>
</gene>
<dbReference type="InterPro" id="IPR036412">
    <property type="entry name" value="HAD-like_sf"/>
</dbReference>
<reference evidence="3 4" key="1">
    <citation type="journal article" date="2015" name="BMC Genomics">
        <title>Gene expression during zombie ant biting behavior reflects the complexity underlying fungal parasitic behavioral manipulation.</title>
        <authorList>
            <person name="de Bekker C."/>
            <person name="Ohm R.A."/>
            <person name="Loreto R.G."/>
            <person name="Sebastian A."/>
            <person name="Albert I."/>
            <person name="Merrow M."/>
            <person name="Brachmann A."/>
            <person name="Hughes D.P."/>
        </authorList>
    </citation>
    <scope>NUCLEOTIDE SEQUENCE [LARGE SCALE GENOMIC DNA]</scope>
    <source>
        <strain evidence="3 4">SC16a</strain>
    </source>
</reference>
<evidence type="ECO:0000313" key="3">
    <source>
        <dbReference type="EMBL" id="PFH61455.1"/>
    </source>
</evidence>